<dbReference type="RefSeq" id="XP_052747897.1">
    <property type="nucleotide sequence ID" value="XM_052891937.1"/>
</dbReference>
<keyword evidence="3" id="KW-1185">Reference proteome</keyword>
<keyword evidence="4" id="KW-0808">Transferase</keyword>
<dbReference type="GeneID" id="113515298"/>
<feature type="region of interest" description="Disordered" evidence="1">
    <location>
        <begin position="271"/>
        <end position="292"/>
    </location>
</feature>
<proteinExistence type="predicted"/>
<keyword evidence="2" id="KW-0732">Signal</keyword>
<dbReference type="Proteomes" id="UP001652740">
    <property type="component" value="Unplaced"/>
</dbReference>
<feature type="signal peptide" evidence="2">
    <location>
        <begin position="1"/>
        <end position="19"/>
    </location>
</feature>
<accession>A0ABM3M914</accession>
<feature type="chain" id="PRO_5045194689" evidence="2">
    <location>
        <begin position="20"/>
        <end position="520"/>
    </location>
</feature>
<dbReference type="GO" id="GO:0016301">
    <property type="term" value="F:kinase activity"/>
    <property type="evidence" value="ECO:0007669"/>
    <property type="project" value="UniProtKB-KW"/>
</dbReference>
<feature type="region of interest" description="Disordered" evidence="1">
    <location>
        <begin position="221"/>
        <end position="240"/>
    </location>
</feature>
<sequence>MKLLKLSLIYIASLQLCQTLENHGVRKKRNHEYTRVVNDHNPIIQIGNLKERPRFVQAHTIPINVLPQNIYNLKQIPMMQTIPKSVNPYVDKDLTRKAFIPIKTVQLNNKIPVNLVAPEKKEKIEKNNEIKNNTSTEISCKYKKHDYFENDIDVRDKKSLQVKIKLPVSNTTNQKQTTKHYNKDSHDTDSEYLLRNVDIRALKVKANSSIVKTKLDRNINNDTRNVTNNGKESVKNATKSTTDVVHKILKSGNNNLNSKANMDNVLTNSKRKENNTETKTMVNDNNLKDPDIETDVNRKEKYKLLATKPVTTGSEVMDKIKFVVNIDSNEVKSFQCDPSDRIVIKNRNYEEIIEKQNTPPAQIDYQDDNYYYKPENTYDQEYFNGNVYDTMSNTNSYRPDITFIKSPYEYPFADQINYEELYRYKQNDAFSRNCEKKIIPNDRIWRKWNDVKISVQTKDSDEPVDSKMYTLNENQDNNAVNEKVYQRMLDNNNYYYRYKKQNNNMKMTVYPCYLYPHNNF</sequence>
<evidence type="ECO:0000313" key="3">
    <source>
        <dbReference type="Proteomes" id="UP001652740"/>
    </source>
</evidence>
<evidence type="ECO:0000256" key="1">
    <source>
        <dbReference type="SAM" id="MobiDB-lite"/>
    </source>
</evidence>
<protein>
    <submittedName>
        <fullName evidence="4">Probable serine/threonine-protein kinase clkA</fullName>
    </submittedName>
</protein>
<name>A0ABM3M914_GALME</name>
<organism evidence="3 4">
    <name type="scientific">Galleria mellonella</name>
    <name type="common">Greater wax moth</name>
    <dbReference type="NCBI Taxonomy" id="7137"/>
    <lineage>
        <taxon>Eukaryota</taxon>
        <taxon>Metazoa</taxon>
        <taxon>Ecdysozoa</taxon>
        <taxon>Arthropoda</taxon>
        <taxon>Hexapoda</taxon>
        <taxon>Insecta</taxon>
        <taxon>Pterygota</taxon>
        <taxon>Neoptera</taxon>
        <taxon>Endopterygota</taxon>
        <taxon>Lepidoptera</taxon>
        <taxon>Glossata</taxon>
        <taxon>Ditrysia</taxon>
        <taxon>Pyraloidea</taxon>
        <taxon>Pyralidae</taxon>
        <taxon>Galleriinae</taxon>
        <taxon>Galleria</taxon>
    </lineage>
</organism>
<evidence type="ECO:0000313" key="4">
    <source>
        <dbReference type="RefSeq" id="XP_052747897.1"/>
    </source>
</evidence>
<reference evidence="4" key="1">
    <citation type="submission" date="2025-08" db="UniProtKB">
        <authorList>
            <consortium name="RefSeq"/>
        </authorList>
    </citation>
    <scope>IDENTIFICATION</scope>
    <source>
        <tissue evidence="4">Whole larvae</tissue>
    </source>
</reference>
<gene>
    <name evidence="4" type="primary">LOC113515298</name>
</gene>
<evidence type="ECO:0000256" key="2">
    <source>
        <dbReference type="SAM" id="SignalP"/>
    </source>
</evidence>
<keyword evidence="4" id="KW-0418">Kinase</keyword>